<dbReference type="AlphaFoldDB" id="A0A9D1MKD5"/>
<dbReference type="NCBIfam" id="NF000756">
    <property type="entry name" value="PRK00047.1"/>
    <property type="match status" value="1"/>
</dbReference>
<evidence type="ECO:0000313" key="16">
    <source>
        <dbReference type="Proteomes" id="UP000824110"/>
    </source>
</evidence>
<evidence type="ECO:0000256" key="3">
    <source>
        <dbReference type="ARBA" id="ARBA00022679"/>
    </source>
</evidence>
<evidence type="ECO:0000313" key="15">
    <source>
        <dbReference type="EMBL" id="HIU61815.1"/>
    </source>
</evidence>
<keyword evidence="3 11" id="KW-0808">Transferase</keyword>
<gene>
    <name evidence="11 15" type="primary">glpK</name>
    <name evidence="15" type="ORF">IAB69_04125</name>
</gene>
<feature type="binding site" evidence="11">
    <location>
        <position position="16"/>
    </location>
    <ligand>
        <name>ADP</name>
        <dbReference type="ChEBI" id="CHEBI:456216"/>
    </ligand>
</feature>
<organism evidence="15 16">
    <name type="scientific">Candidatus Coproplasma excrementigallinarum</name>
    <dbReference type="NCBI Taxonomy" id="2840747"/>
    <lineage>
        <taxon>Bacteria</taxon>
        <taxon>Bacillati</taxon>
        <taxon>Bacillota</taxon>
        <taxon>Clostridia</taxon>
        <taxon>Eubacteriales</taxon>
        <taxon>Candidatus Coproplasma</taxon>
    </lineage>
</organism>
<dbReference type="Proteomes" id="UP000824110">
    <property type="component" value="Unassembled WGS sequence"/>
</dbReference>
<evidence type="ECO:0000256" key="6">
    <source>
        <dbReference type="ARBA" id="ARBA00022798"/>
    </source>
</evidence>
<dbReference type="EMBL" id="DVNE01000040">
    <property type="protein sequence ID" value="HIU61815.1"/>
    <property type="molecule type" value="Genomic_DNA"/>
</dbReference>
<accession>A0A9D1MKD5</accession>
<feature type="binding site" evidence="11">
    <location>
        <position position="409"/>
    </location>
    <ligand>
        <name>ATP</name>
        <dbReference type="ChEBI" id="CHEBI:30616"/>
    </ligand>
</feature>
<feature type="binding site" evidence="11">
    <location>
        <position position="134"/>
    </location>
    <ligand>
        <name>sn-glycerol 3-phosphate</name>
        <dbReference type="ChEBI" id="CHEBI:57597"/>
    </ligand>
</feature>
<dbReference type="InterPro" id="IPR018484">
    <property type="entry name" value="FGGY_N"/>
</dbReference>
<evidence type="ECO:0000256" key="2">
    <source>
        <dbReference type="ARBA" id="ARBA00009156"/>
    </source>
</evidence>
<dbReference type="GO" id="GO:0005524">
    <property type="term" value="F:ATP binding"/>
    <property type="evidence" value="ECO:0007669"/>
    <property type="project" value="UniProtKB-UniRule"/>
</dbReference>
<dbReference type="Pfam" id="PF02782">
    <property type="entry name" value="FGGY_C"/>
    <property type="match status" value="1"/>
</dbReference>
<sequence>MKKYILALDQGTTSTRAVLFSKDGSPVATCGREILQIYPSPGLVEHDPEEIFFSALRVVSGVMERAGASADDIAAIGITNQRETTIVWDRLTGKPIHNAIVWQCRRTAERCARLVVEGYGESIRAKTGLIPDAYFSATKLEWLLSNVPGARERAGRGELLFGTVDTYLIWRLTGGKVFATDYTNAARTMLFNIHTLDWDEDLLRLFSVPRCMLPQVRACGADFGVTLRELFGGEIPICGVAGDQQAALFGHLCLNEGEAKNTYGTGCFLLMNTGNKACSADGGLITTLCACVSGRPQYALEGSVFIGGAAVQWLRDGLGIISSAAETEELAERVADSAGLYFVPAFNGLGAPYWDSSASGMLCGITRGAKKEHVVRAVLEGIAYRVNDVLRAMEAASGVNLSRLSVDGGASANNFLMRFQADISGCCVARPAITEVTSLGAAYIAGLSCGFWESESELRGCAVTERLFSPTLSAAKREEQLEGWRHAVAKSRL</sequence>
<feature type="binding site" evidence="11">
    <location>
        <position position="82"/>
    </location>
    <ligand>
        <name>glycerol</name>
        <dbReference type="ChEBI" id="CHEBI:17754"/>
    </ligand>
</feature>
<feature type="domain" description="Carbohydrate kinase FGGY C-terminal" evidence="14">
    <location>
        <begin position="260"/>
        <end position="448"/>
    </location>
</feature>
<dbReference type="PANTHER" id="PTHR10196">
    <property type="entry name" value="SUGAR KINASE"/>
    <property type="match status" value="1"/>
</dbReference>
<feature type="binding site" evidence="11">
    <location>
        <position position="14"/>
    </location>
    <ligand>
        <name>ATP</name>
        <dbReference type="ChEBI" id="CHEBI:30616"/>
    </ligand>
</feature>
<reference evidence="15" key="2">
    <citation type="journal article" date="2021" name="PeerJ">
        <title>Extensive microbial diversity within the chicken gut microbiome revealed by metagenomics and culture.</title>
        <authorList>
            <person name="Gilroy R."/>
            <person name="Ravi A."/>
            <person name="Getino M."/>
            <person name="Pursley I."/>
            <person name="Horton D.L."/>
            <person name="Alikhan N.F."/>
            <person name="Baker D."/>
            <person name="Gharbi K."/>
            <person name="Hall N."/>
            <person name="Watson M."/>
            <person name="Adriaenssens E.M."/>
            <person name="Foster-Nyarko E."/>
            <person name="Jarju S."/>
            <person name="Secka A."/>
            <person name="Antonio M."/>
            <person name="Oren A."/>
            <person name="Chaudhuri R.R."/>
            <person name="La Ragione R."/>
            <person name="Hildebrand F."/>
            <person name="Pallen M.J."/>
        </authorList>
    </citation>
    <scope>NUCLEOTIDE SEQUENCE</scope>
    <source>
        <strain evidence="15">CHK195-12923</strain>
    </source>
</reference>
<proteinExistence type="inferred from homology"/>
<feature type="binding site" evidence="11">
    <location>
        <position position="308"/>
    </location>
    <ligand>
        <name>ADP</name>
        <dbReference type="ChEBI" id="CHEBI:456216"/>
    </ligand>
</feature>
<reference evidence="15" key="1">
    <citation type="submission" date="2020-10" db="EMBL/GenBank/DDBJ databases">
        <authorList>
            <person name="Gilroy R."/>
        </authorList>
    </citation>
    <scope>NUCLEOTIDE SEQUENCE</scope>
    <source>
        <strain evidence="15">CHK195-12923</strain>
    </source>
</reference>
<evidence type="ECO:0000256" key="12">
    <source>
        <dbReference type="RuleBase" id="RU003733"/>
    </source>
</evidence>
<evidence type="ECO:0000256" key="1">
    <source>
        <dbReference type="ARBA" id="ARBA00005190"/>
    </source>
</evidence>
<evidence type="ECO:0000256" key="8">
    <source>
        <dbReference type="ARBA" id="ARBA00052101"/>
    </source>
</evidence>
<comment type="pathway">
    <text evidence="1 11">Polyol metabolism; glycerol degradation via glycerol kinase pathway; sn-glycerol 3-phosphate from glycerol: step 1/1.</text>
</comment>
<dbReference type="FunFam" id="3.30.420.40:FF:000008">
    <property type="entry name" value="Glycerol kinase"/>
    <property type="match status" value="1"/>
</dbReference>
<feature type="binding site" evidence="11">
    <location>
        <position position="243"/>
    </location>
    <ligand>
        <name>glycerol</name>
        <dbReference type="ChEBI" id="CHEBI:17754"/>
    </ligand>
</feature>
<keyword evidence="6 11" id="KW-0319">Glycerol metabolism</keyword>
<evidence type="ECO:0000259" key="14">
    <source>
        <dbReference type="Pfam" id="PF02782"/>
    </source>
</evidence>
<feature type="binding site" evidence="11">
    <location>
        <position position="413"/>
    </location>
    <ligand>
        <name>ADP</name>
        <dbReference type="ChEBI" id="CHEBI:456216"/>
    </ligand>
</feature>
<dbReference type="NCBIfam" id="TIGR01311">
    <property type="entry name" value="glycerol_kin"/>
    <property type="match status" value="1"/>
</dbReference>
<comment type="activity regulation">
    <text evidence="11">Activated by phosphorylation and inhibited by fructose 1,6-bisphosphate (FBP).</text>
</comment>
<evidence type="ECO:0000256" key="7">
    <source>
        <dbReference type="ARBA" id="ARBA00022840"/>
    </source>
</evidence>
<dbReference type="GO" id="GO:0019563">
    <property type="term" value="P:glycerol catabolic process"/>
    <property type="evidence" value="ECO:0007669"/>
    <property type="project" value="UniProtKB-UniRule"/>
</dbReference>
<dbReference type="InterPro" id="IPR018485">
    <property type="entry name" value="FGGY_C"/>
</dbReference>
<keyword evidence="4 11" id="KW-0547">Nucleotide-binding</keyword>
<feature type="binding site" evidence="11">
    <location>
        <position position="83"/>
    </location>
    <ligand>
        <name>sn-glycerol 3-phosphate</name>
        <dbReference type="ChEBI" id="CHEBI:57597"/>
    </ligand>
</feature>
<feature type="binding site" evidence="11">
    <location>
        <position position="312"/>
    </location>
    <ligand>
        <name>ATP</name>
        <dbReference type="ChEBI" id="CHEBI:30616"/>
    </ligand>
</feature>
<feature type="binding site" evidence="11">
    <location>
        <position position="82"/>
    </location>
    <ligand>
        <name>sn-glycerol 3-phosphate</name>
        <dbReference type="ChEBI" id="CHEBI:57597"/>
    </ligand>
</feature>
<dbReference type="SUPFAM" id="SSF53067">
    <property type="entry name" value="Actin-like ATPase domain"/>
    <property type="match status" value="2"/>
</dbReference>
<dbReference type="GO" id="GO:0004370">
    <property type="term" value="F:glycerol kinase activity"/>
    <property type="evidence" value="ECO:0007669"/>
    <property type="project" value="UniProtKB-UniRule"/>
</dbReference>
<evidence type="ECO:0000256" key="9">
    <source>
        <dbReference type="ARBA" id="ARBA00054633"/>
    </source>
</evidence>
<evidence type="ECO:0000256" key="4">
    <source>
        <dbReference type="ARBA" id="ARBA00022741"/>
    </source>
</evidence>
<name>A0A9D1MKD5_9FIRM</name>
<feature type="binding site" evidence="11">
    <location>
        <position position="265"/>
    </location>
    <ligand>
        <name>ATP</name>
        <dbReference type="ChEBI" id="CHEBI:30616"/>
    </ligand>
</feature>
<dbReference type="EC" id="2.7.1.30" evidence="11"/>
<feature type="binding site" evidence="11">
    <location>
        <position position="265"/>
    </location>
    <ligand>
        <name>ADP</name>
        <dbReference type="ChEBI" id="CHEBI:456216"/>
    </ligand>
</feature>
<dbReference type="PROSITE" id="PS00445">
    <property type="entry name" value="FGGY_KINASES_2"/>
    <property type="match status" value="1"/>
</dbReference>
<feature type="binding site" evidence="11">
    <location>
        <position position="12"/>
    </location>
    <ligand>
        <name>sn-glycerol 3-phosphate</name>
        <dbReference type="ChEBI" id="CHEBI:57597"/>
    </ligand>
</feature>
<evidence type="ECO:0000256" key="10">
    <source>
        <dbReference type="ARBA" id="ARBA00063665"/>
    </source>
</evidence>
<protein>
    <recommendedName>
        <fullName evidence="11">Glycerol kinase</fullName>
        <ecNumber evidence="11">2.7.1.30</ecNumber>
    </recommendedName>
    <alternativeName>
        <fullName evidence="11">ATP:glycerol 3-phosphotransferase</fullName>
    </alternativeName>
    <alternativeName>
        <fullName evidence="11">Glycerokinase</fullName>
        <shortName evidence="11">GK</shortName>
    </alternativeName>
</protein>
<dbReference type="Pfam" id="PF00370">
    <property type="entry name" value="FGGY_N"/>
    <property type="match status" value="1"/>
</dbReference>
<dbReference type="InterPro" id="IPR018483">
    <property type="entry name" value="Carb_kinase_FGGY_CS"/>
</dbReference>
<feature type="binding site" evidence="11">
    <location>
        <position position="134"/>
    </location>
    <ligand>
        <name>glycerol</name>
        <dbReference type="ChEBI" id="CHEBI:17754"/>
    </ligand>
</feature>
<dbReference type="Gene3D" id="3.30.420.40">
    <property type="match status" value="2"/>
</dbReference>
<feature type="binding site" evidence="11">
    <location>
        <position position="12"/>
    </location>
    <ligand>
        <name>ATP</name>
        <dbReference type="ChEBI" id="CHEBI:30616"/>
    </ligand>
</feature>
<dbReference type="InterPro" id="IPR000577">
    <property type="entry name" value="Carb_kinase_FGGY"/>
</dbReference>
<comment type="caution">
    <text evidence="15">The sequence shown here is derived from an EMBL/GenBank/DDBJ whole genome shotgun (WGS) entry which is preliminary data.</text>
</comment>
<dbReference type="GO" id="GO:0005829">
    <property type="term" value="C:cytosol"/>
    <property type="evidence" value="ECO:0007669"/>
    <property type="project" value="TreeGrafter"/>
</dbReference>
<dbReference type="PIRSF" id="PIRSF000538">
    <property type="entry name" value="GlpK"/>
    <property type="match status" value="1"/>
</dbReference>
<keyword evidence="5 11" id="KW-0418">Kinase</keyword>
<comment type="catalytic activity">
    <reaction evidence="8 11">
        <text>glycerol + ATP = sn-glycerol 3-phosphate + ADP + H(+)</text>
        <dbReference type="Rhea" id="RHEA:21644"/>
        <dbReference type="ChEBI" id="CHEBI:15378"/>
        <dbReference type="ChEBI" id="CHEBI:17754"/>
        <dbReference type="ChEBI" id="CHEBI:30616"/>
        <dbReference type="ChEBI" id="CHEBI:57597"/>
        <dbReference type="ChEBI" id="CHEBI:456216"/>
        <dbReference type="EC" id="2.7.1.30"/>
    </reaction>
</comment>
<feature type="binding site" evidence="11">
    <location>
        <position position="13"/>
    </location>
    <ligand>
        <name>ATP</name>
        <dbReference type="ChEBI" id="CHEBI:30616"/>
    </ligand>
</feature>
<feature type="binding site" evidence="11">
    <location>
        <position position="244"/>
    </location>
    <ligand>
        <name>glycerol</name>
        <dbReference type="ChEBI" id="CHEBI:17754"/>
    </ligand>
</feature>
<feature type="binding site" evidence="11">
    <location>
        <position position="83"/>
    </location>
    <ligand>
        <name>glycerol</name>
        <dbReference type="ChEBI" id="CHEBI:17754"/>
    </ligand>
</feature>
<feature type="domain" description="Carbohydrate kinase FGGY N-terminal" evidence="13">
    <location>
        <begin position="4"/>
        <end position="250"/>
    </location>
</feature>
<dbReference type="GO" id="GO:0006072">
    <property type="term" value="P:glycerol-3-phosphate metabolic process"/>
    <property type="evidence" value="ECO:0007669"/>
    <property type="project" value="InterPro"/>
</dbReference>
<feature type="binding site" evidence="11">
    <location>
        <position position="243"/>
    </location>
    <ligand>
        <name>sn-glycerol 3-phosphate</name>
        <dbReference type="ChEBI" id="CHEBI:57597"/>
    </ligand>
</feature>
<dbReference type="CDD" id="cd07786">
    <property type="entry name" value="FGGY_EcGK_like"/>
    <property type="match status" value="1"/>
</dbReference>
<evidence type="ECO:0000256" key="11">
    <source>
        <dbReference type="HAMAP-Rule" id="MF_00186"/>
    </source>
</evidence>
<evidence type="ECO:0000259" key="13">
    <source>
        <dbReference type="Pfam" id="PF00370"/>
    </source>
</evidence>
<feature type="binding site" evidence="11">
    <location>
        <position position="308"/>
    </location>
    <ligand>
        <name>ATP</name>
        <dbReference type="ChEBI" id="CHEBI:30616"/>
    </ligand>
</feature>
<dbReference type="FunFam" id="3.30.420.40:FF:000007">
    <property type="entry name" value="Glycerol kinase"/>
    <property type="match status" value="1"/>
</dbReference>
<dbReference type="InterPro" id="IPR043129">
    <property type="entry name" value="ATPase_NBD"/>
</dbReference>
<keyword evidence="7 11" id="KW-0067">ATP-binding</keyword>
<dbReference type="PANTHER" id="PTHR10196:SF69">
    <property type="entry name" value="GLYCEROL KINASE"/>
    <property type="match status" value="1"/>
</dbReference>
<comment type="similarity">
    <text evidence="2 11 12">Belongs to the FGGY kinase family.</text>
</comment>
<comment type="subunit">
    <text evidence="10 11">Homotetramer and homodimer (in equilibrium).</text>
</comment>
<dbReference type="HAMAP" id="MF_00186">
    <property type="entry name" value="Glycerol_kin"/>
    <property type="match status" value="1"/>
</dbReference>
<comment type="function">
    <text evidence="9 11">Key enzyme in the regulation of glycerol uptake and metabolism. Catalyzes the phosphorylation of glycerol to yield sn-glycerol 3-phosphate.</text>
</comment>
<evidence type="ECO:0000256" key="5">
    <source>
        <dbReference type="ARBA" id="ARBA00022777"/>
    </source>
</evidence>
<feature type="binding site" evidence="11">
    <location>
        <position position="409"/>
    </location>
    <ligand>
        <name>ADP</name>
        <dbReference type="ChEBI" id="CHEBI:456216"/>
    </ligand>
</feature>
<feature type="binding site" evidence="11">
    <location>
        <position position="12"/>
    </location>
    <ligand>
        <name>ADP</name>
        <dbReference type="ChEBI" id="CHEBI:456216"/>
    </ligand>
</feature>
<dbReference type="InterPro" id="IPR005999">
    <property type="entry name" value="Glycerol_kin"/>
</dbReference>